<gene>
    <name evidence="2" type="ORF">BHF68_14495</name>
</gene>
<dbReference type="InterPro" id="IPR007345">
    <property type="entry name" value="Polysacch_pyruvyl_Trfase"/>
</dbReference>
<dbReference type="EMBL" id="MIJE01000007">
    <property type="protein sequence ID" value="OEF97652.1"/>
    <property type="molecule type" value="Genomic_DNA"/>
</dbReference>
<sequence>MPRILISGYYGFNNTGDDTVLEGIITALQQEYKRSSNTGNLELAVLSNQPKITSELFKIEAYNRWSLKEIRKQLRACDLLIMGGGSLLQDVTSPRSVIYYLGIAWLAKRFGKPIAFYAQGIGPINHSISKYLMKYIANKVDIITVRDYKSLLELQNMGIHTPPMYLTADPALAMDPKQIDLTIGENIFKKYGLIPKKDKIAAISIRIWRKERAYLQSVAKTADTLIEQGWKVVFIPMHHPMDIAPSQELIGKMQYRNQAILIDKKHMNYREVISMIGNVDFMIGMRLHAVILAGILGVPFTAISYDPKIDRFVESLDYPTPQHVENLDYDMLMQDIEHKIENLESAQRYIKEKIEEVKSVALKSADLALGLLEE</sequence>
<protein>
    <submittedName>
        <fullName evidence="2">Polysaccharide pyruvyl transferase CsaB</fullName>
    </submittedName>
</protein>
<dbReference type="NCBIfam" id="TIGR03609">
    <property type="entry name" value="S_layer_CsaB"/>
    <property type="match status" value="1"/>
</dbReference>
<accession>A0A1E5G3T4</accession>
<dbReference type="PANTHER" id="PTHR36836">
    <property type="entry name" value="COLANIC ACID BIOSYNTHESIS PROTEIN WCAK"/>
    <property type="match status" value="1"/>
</dbReference>
<evidence type="ECO:0000313" key="3">
    <source>
        <dbReference type="Proteomes" id="UP000094296"/>
    </source>
</evidence>
<dbReference type="GO" id="GO:0016740">
    <property type="term" value="F:transferase activity"/>
    <property type="evidence" value="ECO:0007669"/>
    <property type="project" value="UniProtKB-KW"/>
</dbReference>
<dbReference type="AlphaFoldDB" id="A0A1E5G3T4"/>
<keyword evidence="3" id="KW-1185">Reference proteome</keyword>
<dbReference type="RefSeq" id="WP_069642657.1">
    <property type="nucleotide sequence ID" value="NZ_MIJE01000007.1"/>
</dbReference>
<dbReference type="OrthoDB" id="3199616at2"/>
<dbReference type="InterPro" id="IPR019896">
    <property type="entry name" value="Polysacch_pyruvyl_Trfase_CsaB"/>
</dbReference>
<evidence type="ECO:0000313" key="2">
    <source>
        <dbReference type="EMBL" id="OEF97652.1"/>
    </source>
</evidence>
<dbReference type="Proteomes" id="UP000094296">
    <property type="component" value="Unassembled WGS sequence"/>
</dbReference>
<comment type="caution">
    <text evidence="2">The sequence shown here is derived from an EMBL/GenBank/DDBJ whole genome shotgun (WGS) entry which is preliminary data.</text>
</comment>
<dbReference type="STRING" id="766136.BHF68_14495"/>
<dbReference type="PANTHER" id="PTHR36836:SF1">
    <property type="entry name" value="COLANIC ACID BIOSYNTHESIS PROTEIN WCAK"/>
    <property type="match status" value="1"/>
</dbReference>
<dbReference type="Pfam" id="PF04230">
    <property type="entry name" value="PS_pyruv_trans"/>
    <property type="match status" value="1"/>
</dbReference>
<dbReference type="Gene3D" id="3.40.50.2000">
    <property type="entry name" value="Glycogen Phosphorylase B"/>
    <property type="match status" value="1"/>
</dbReference>
<proteinExistence type="predicted"/>
<reference evidence="2 3" key="1">
    <citation type="submission" date="2016-09" db="EMBL/GenBank/DDBJ databases">
        <title>Draft genome sequence for the type strain of Desulfuribacillus alkaliarsenatis AHT28, an obligately anaerobic, sulfidogenic bacterium isolated from Russian soda lake sediments.</title>
        <authorList>
            <person name="Abin C.A."/>
            <person name="Hollibaugh J.T."/>
        </authorList>
    </citation>
    <scope>NUCLEOTIDE SEQUENCE [LARGE SCALE GENOMIC DNA]</scope>
    <source>
        <strain evidence="2 3">AHT28</strain>
    </source>
</reference>
<keyword evidence="2" id="KW-0808">Transferase</keyword>
<name>A0A1E5G3T4_9FIRM</name>
<organism evidence="2 3">
    <name type="scientific">Desulfuribacillus alkaliarsenatis</name>
    <dbReference type="NCBI Taxonomy" id="766136"/>
    <lineage>
        <taxon>Bacteria</taxon>
        <taxon>Bacillati</taxon>
        <taxon>Bacillota</taxon>
        <taxon>Desulfuribacillia</taxon>
        <taxon>Desulfuribacillales</taxon>
        <taxon>Desulfuribacillaceae</taxon>
        <taxon>Desulfuribacillus</taxon>
    </lineage>
</organism>
<evidence type="ECO:0000259" key="1">
    <source>
        <dbReference type="Pfam" id="PF04230"/>
    </source>
</evidence>
<feature type="domain" description="Polysaccharide pyruvyl transferase" evidence="1">
    <location>
        <begin position="14"/>
        <end position="307"/>
    </location>
</feature>